<dbReference type="SUPFAM" id="SSF90123">
    <property type="entry name" value="ABC transporter transmembrane region"/>
    <property type="match status" value="1"/>
</dbReference>
<dbReference type="GO" id="GO:0005743">
    <property type="term" value="C:mitochondrial inner membrane"/>
    <property type="evidence" value="ECO:0007669"/>
    <property type="project" value="TreeGrafter"/>
</dbReference>
<dbReference type="FunFam" id="1.20.1560.10:FF:000087">
    <property type="entry name" value="p-GlycoProtein related"/>
    <property type="match status" value="1"/>
</dbReference>
<dbReference type="PROSITE" id="PS50929">
    <property type="entry name" value="ABC_TM1F"/>
    <property type="match status" value="1"/>
</dbReference>
<protein>
    <recommendedName>
        <fullName evidence="6">ABC transmembrane type-1 domain-containing protein</fullName>
    </recommendedName>
</protein>
<evidence type="ECO:0000256" key="1">
    <source>
        <dbReference type="ARBA" id="ARBA00004141"/>
    </source>
</evidence>
<dbReference type="PANTHER" id="PTHR43394:SF1">
    <property type="entry name" value="ATP-BINDING CASSETTE SUB-FAMILY B MEMBER 10, MITOCHONDRIAL"/>
    <property type="match status" value="1"/>
</dbReference>
<evidence type="ECO:0000256" key="5">
    <source>
        <dbReference type="SAM" id="Phobius"/>
    </source>
</evidence>
<dbReference type="Proteomes" id="UP000218231">
    <property type="component" value="Unassembled WGS sequence"/>
</dbReference>
<comment type="caution">
    <text evidence="7">The sequence shown here is derived from an EMBL/GenBank/DDBJ whole genome shotgun (WGS) entry which is preliminary data.</text>
</comment>
<dbReference type="Gene3D" id="3.40.50.300">
    <property type="entry name" value="P-loop containing nucleotide triphosphate hydrolases"/>
    <property type="match status" value="2"/>
</dbReference>
<feature type="transmembrane region" description="Helical" evidence="5">
    <location>
        <begin position="339"/>
        <end position="359"/>
    </location>
</feature>
<dbReference type="GO" id="GO:0005524">
    <property type="term" value="F:ATP binding"/>
    <property type="evidence" value="ECO:0007669"/>
    <property type="project" value="InterPro"/>
</dbReference>
<dbReference type="OrthoDB" id="6500128at2759"/>
<reference evidence="7 8" key="1">
    <citation type="journal article" date="2017" name="Curr. Biol.">
        <title>Genome architecture and evolution of a unichromosomal asexual nematode.</title>
        <authorList>
            <person name="Fradin H."/>
            <person name="Zegar C."/>
            <person name="Gutwein M."/>
            <person name="Lucas J."/>
            <person name="Kovtun M."/>
            <person name="Corcoran D."/>
            <person name="Baugh L.R."/>
            <person name="Kiontke K."/>
            <person name="Gunsalus K."/>
            <person name="Fitch D.H."/>
            <person name="Piano F."/>
        </authorList>
    </citation>
    <scope>NUCLEOTIDE SEQUENCE [LARGE SCALE GENOMIC DNA]</scope>
    <source>
        <strain evidence="7">PF1309</strain>
    </source>
</reference>
<dbReference type="Gene3D" id="1.20.1560.10">
    <property type="entry name" value="ABC transporter type 1, transmembrane domain"/>
    <property type="match status" value="2"/>
</dbReference>
<comment type="subcellular location">
    <subcellularLocation>
        <location evidence="1">Membrane</location>
        <topology evidence="1">Multi-pass membrane protein</topology>
    </subcellularLocation>
</comment>
<feature type="transmembrane region" description="Helical" evidence="5">
    <location>
        <begin position="483"/>
        <end position="500"/>
    </location>
</feature>
<dbReference type="InterPro" id="IPR036640">
    <property type="entry name" value="ABC1_TM_sf"/>
</dbReference>
<dbReference type="InterPro" id="IPR003439">
    <property type="entry name" value="ABC_transporter-like_ATP-bd"/>
</dbReference>
<feature type="transmembrane region" description="Helical" evidence="5">
    <location>
        <begin position="263"/>
        <end position="286"/>
    </location>
</feature>
<dbReference type="Pfam" id="PF00664">
    <property type="entry name" value="ABC_membrane"/>
    <property type="match status" value="1"/>
</dbReference>
<dbReference type="GO" id="GO:0090374">
    <property type="term" value="P:oligopeptide export from mitochondrion"/>
    <property type="evidence" value="ECO:0007669"/>
    <property type="project" value="TreeGrafter"/>
</dbReference>
<evidence type="ECO:0000259" key="6">
    <source>
        <dbReference type="PROSITE" id="PS50929"/>
    </source>
</evidence>
<dbReference type="EMBL" id="LIAE01006815">
    <property type="protein sequence ID" value="PAV84876.1"/>
    <property type="molecule type" value="Genomic_DNA"/>
</dbReference>
<dbReference type="FunFam" id="3.40.50.300:FF:002695">
    <property type="entry name" value="ABC multidrug transporter, putative"/>
    <property type="match status" value="1"/>
</dbReference>
<sequence length="599" mass="66650">MIGACKTANAHDFIIKTPKGYDTLIGDELSGGQKQRIVIARTLIRNPKVLLLDEATSALDANSESLVQAALNNAAKGRTTIVIAHRLSTIKEADKIVYIEKGKIAEMGTHDELIAMKGRYFDLVEAQLLKQEEDENCNLNDEFDIDATRFPDYNYSVKSRKTSNSIKQKGSIRSNGTFGPKFSLAFDNEKHELRKDDYKFNGGINEIFKNAQGNYHFLVIGLIFAILRGMELPGMALTFGYAFNALQSSNEENIMTKMSHVTIIFISIGVAVVITQVISSVMFSVVSENLSIRFRVRSFHNTLYQDAAFFDNPAHSPGKIITRLAVDVPNIKALVDNRALQIINGISALVAIVVIAFVYCWQVAIIGTAISGIIAFIMFASIYYIKFVNIDEAANDEAGKVAIEIIENVKTIQLLTRTHEFYEKYENLIKQHKNKSLKLGIIEAINSTISQTSRYFIIPACYGLGIYLIYNEMRTPKEVFTCIYAFMVGTIAIMNCVSYYPEIVKARASAGVLFSMINRKPATGDCRDGMKIELNGNIQFDNIKFSYPLRPRNPVLRALNLSAQKGTMIALVGPSGFTRTNRQSSGNGKRYIVSVKTAE</sequence>
<feature type="domain" description="ABC transmembrane type-1" evidence="6">
    <location>
        <begin position="219"/>
        <end position="505"/>
    </location>
</feature>
<keyword evidence="3 5" id="KW-1133">Transmembrane helix</keyword>
<dbReference type="Pfam" id="PF00005">
    <property type="entry name" value="ABC_tran"/>
    <property type="match status" value="1"/>
</dbReference>
<dbReference type="SUPFAM" id="SSF52540">
    <property type="entry name" value="P-loop containing nucleoside triphosphate hydrolases"/>
    <property type="match status" value="2"/>
</dbReference>
<dbReference type="InterPro" id="IPR011527">
    <property type="entry name" value="ABC1_TM_dom"/>
</dbReference>
<evidence type="ECO:0000256" key="4">
    <source>
        <dbReference type="ARBA" id="ARBA00023136"/>
    </source>
</evidence>
<dbReference type="InterPro" id="IPR027417">
    <property type="entry name" value="P-loop_NTPase"/>
</dbReference>
<dbReference type="CDD" id="cd18578">
    <property type="entry name" value="ABC_6TM_Pgp_ABCB1_D2_like"/>
    <property type="match status" value="1"/>
</dbReference>
<dbReference type="GO" id="GO:0015421">
    <property type="term" value="F:ABC-type oligopeptide transporter activity"/>
    <property type="evidence" value="ECO:0007669"/>
    <property type="project" value="TreeGrafter"/>
</dbReference>
<keyword evidence="8" id="KW-1185">Reference proteome</keyword>
<evidence type="ECO:0000256" key="2">
    <source>
        <dbReference type="ARBA" id="ARBA00022692"/>
    </source>
</evidence>
<dbReference type="GO" id="GO:0016887">
    <property type="term" value="F:ATP hydrolysis activity"/>
    <property type="evidence" value="ECO:0007669"/>
    <property type="project" value="InterPro"/>
</dbReference>
<dbReference type="AlphaFoldDB" id="A0A2A2LF67"/>
<keyword evidence="4 5" id="KW-0472">Membrane</keyword>
<evidence type="ECO:0000313" key="8">
    <source>
        <dbReference type="Proteomes" id="UP000218231"/>
    </source>
</evidence>
<feature type="transmembrane region" description="Helical" evidence="5">
    <location>
        <begin position="365"/>
        <end position="385"/>
    </location>
</feature>
<feature type="transmembrane region" description="Helical" evidence="5">
    <location>
        <begin position="217"/>
        <end position="243"/>
    </location>
</feature>
<keyword evidence="2 5" id="KW-0812">Transmembrane</keyword>
<dbReference type="PANTHER" id="PTHR43394">
    <property type="entry name" value="ATP-DEPENDENT PERMEASE MDL1, MITOCHONDRIAL"/>
    <property type="match status" value="1"/>
</dbReference>
<evidence type="ECO:0000313" key="7">
    <source>
        <dbReference type="EMBL" id="PAV84876.1"/>
    </source>
</evidence>
<dbReference type="InterPro" id="IPR039421">
    <property type="entry name" value="Type_1_exporter"/>
</dbReference>
<name>A0A2A2LF67_9BILA</name>
<evidence type="ECO:0000256" key="3">
    <source>
        <dbReference type="ARBA" id="ARBA00022989"/>
    </source>
</evidence>
<organism evidence="7 8">
    <name type="scientific">Diploscapter pachys</name>
    <dbReference type="NCBI Taxonomy" id="2018661"/>
    <lineage>
        <taxon>Eukaryota</taxon>
        <taxon>Metazoa</taxon>
        <taxon>Ecdysozoa</taxon>
        <taxon>Nematoda</taxon>
        <taxon>Chromadorea</taxon>
        <taxon>Rhabditida</taxon>
        <taxon>Rhabditina</taxon>
        <taxon>Rhabditomorpha</taxon>
        <taxon>Rhabditoidea</taxon>
        <taxon>Rhabditidae</taxon>
        <taxon>Diploscapter</taxon>
    </lineage>
</organism>
<proteinExistence type="predicted"/>
<dbReference type="STRING" id="2018661.A0A2A2LF67"/>
<gene>
    <name evidence="7" type="ORF">WR25_06473</name>
</gene>
<accession>A0A2A2LF67</accession>
<feature type="transmembrane region" description="Helical" evidence="5">
    <location>
        <begin position="455"/>
        <end position="471"/>
    </location>
</feature>